<dbReference type="CDD" id="cd03682">
    <property type="entry name" value="ClC_sycA_like"/>
    <property type="match status" value="1"/>
</dbReference>
<dbReference type="GO" id="GO:0016020">
    <property type="term" value="C:membrane"/>
    <property type="evidence" value="ECO:0007669"/>
    <property type="project" value="UniProtKB-SubCell"/>
</dbReference>
<proteinExistence type="predicted"/>
<evidence type="ECO:0000313" key="6">
    <source>
        <dbReference type="EMBL" id="SHJ58687.1"/>
    </source>
</evidence>
<comment type="subcellular location">
    <subcellularLocation>
        <location evidence="1">Membrane</location>
        <topology evidence="1">Multi-pass membrane protein</topology>
    </subcellularLocation>
</comment>
<keyword evidence="2 5" id="KW-0812">Transmembrane</keyword>
<feature type="transmembrane region" description="Helical" evidence="5">
    <location>
        <begin position="21"/>
        <end position="45"/>
    </location>
</feature>
<dbReference type="SUPFAM" id="SSF81340">
    <property type="entry name" value="Clc chloride channel"/>
    <property type="match status" value="1"/>
</dbReference>
<accession>A0A1M6KIB2</accession>
<protein>
    <submittedName>
        <fullName evidence="6">H+/Cl-antiporter ClcA</fullName>
    </submittedName>
</protein>
<dbReference type="RefSeq" id="WP_072765390.1">
    <property type="nucleotide sequence ID" value="NZ_FQYX01000026.1"/>
</dbReference>
<keyword evidence="7" id="KW-1185">Reference proteome</keyword>
<dbReference type="Gene3D" id="1.10.3080.10">
    <property type="entry name" value="Clc chloride channel"/>
    <property type="match status" value="1"/>
</dbReference>
<dbReference type="GO" id="GO:0015108">
    <property type="term" value="F:chloride transmembrane transporter activity"/>
    <property type="evidence" value="ECO:0007669"/>
    <property type="project" value="InterPro"/>
</dbReference>
<evidence type="ECO:0000256" key="1">
    <source>
        <dbReference type="ARBA" id="ARBA00004141"/>
    </source>
</evidence>
<evidence type="ECO:0000256" key="2">
    <source>
        <dbReference type="ARBA" id="ARBA00022692"/>
    </source>
</evidence>
<evidence type="ECO:0000256" key="4">
    <source>
        <dbReference type="ARBA" id="ARBA00023136"/>
    </source>
</evidence>
<dbReference type="STRING" id="558155.SAMN04487911_12613"/>
<dbReference type="PANTHER" id="PTHR43427:SF12">
    <property type="entry name" value="CHLORIDE TRANSPORTER"/>
    <property type="match status" value="1"/>
</dbReference>
<dbReference type="InterPro" id="IPR014743">
    <property type="entry name" value="Cl-channel_core"/>
</dbReference>
<dbReference type="Proteomes" id="UP000184231">
    <property type="component" value="Unassembled WGS sequence"/>
</dbReference>
<keyword evidence="3 5" id="KW-1133">Transmembrane helix</keyword>
<dbReference type="PRINTS" id="PR00762">
    <property type="entry name" value="CLCHANNEL"/>
</dbReference>
<dbReference type="Pfam" id="PF00654">
    <property type="entry name" value="Voltage_CLC"/>
    <property type="match status" value="1"/>
</dbReference>
<dbReference type="EMBL" id="FQYX01000026">
    <property type="protein sequence ID" value="SHJ58687.1"/>
    <property type="molecule type" value="Genomic_DNA"/>
</dbReference>
<sequence>MKINKYRHLLTSVEQIPAFLYLLKWLLICGLIGFCAGSISAFFLLSLEWATNWRESHLWVIALLPLGGFIIGLSYHLYGNSIVKGNNLLLEEFHHPKKIIPFRMAPLVLFGTIATHLFGGSAGREGTAVQIGGAIADQFTKIFKLSRRDRKIVLIAGISAGFASVFGTPLAGGIFALEVLVLGRIRLDAILPSFLAAVFADYFCHIWNVSHTHYYITEVAQMTPVNLLWALLAGIIFGLVAMVFSKSTHFWSNLFQKQIKYPPLRPVIGGGILAFAIYFMGTTKYIGLGIPTIVDAFSINLNSYDFLLKVLFTSFTLGAGFKGGEVTPLFFIGATLGNVLIWFIPLPMSLLAGMGFVAVFAGATNTPIACTIMGIELFGIEAGVFIALACSAAYLFSGHSGVYASQVIGSPKHPFFIRDKGLRLSDVEEKRNHKPKKT</sequence>
<dbReference type="InterPro" id="IPR001807">
    <property type="entry name" value="ClC"/>
</dbReference>
<reference evidence="6 7" key="1">
    <citation type="submission" date="2016-11" db="EMBL/GenBank/DDBJ databases">
        <authorList>
            <person name="Jaros S."/>
            <person name="Januszkiewicz K."/>
            <person name="Wedrychowicz H."/>
        </authorList>
    </citation>
    <scope>NUCLEOTIDE SEQUENCE [LARGE SCALE GENOMIC DNA]</scope>
    <source>
        <strain evidence="6 7">CGMCC 1.8863</strain>
    </source>
</reference>
<evidence type="ECO:0000256" key="3">
    <source>
        <dbReference type="ARBA" id="ARBA00022989"/>
    </source>
</evidence>
<dbReference type="OrthoDB" id="9767361at2"/>
<feature type="transmembrane region" description="Helical" evidence="5">
    <location>
        <begin position="377"/>
        <end position="396"/>
    </location>
</feature>
<feature type="transmembrane region" description="Helical" evidence="5">
    <location>
        <begin position="57"/>
        <end position="78"/>
    </location>
</feature>
<evidence type="ECO:0000313" key="7">
    <source>
        <dbReference type="Proteomes" id="UP000184231"/>
    </source>
</evidence>
<feature type="transmembrane region" description="Helical" evidence="5">
    <location>
        <begin position="228"/>
        <end position="244"/>
    </location>
</feature>
<dbReference type="PANTHER" id="PTHR43427">
    <property type="entry name" value="CHLORIDE CHANNEL PROTEIN CLC-E"/>
    <property type="match status" value="1"/>
</dbReference>
<evidence type="ECO:0000256" key="5">
    <source>
        <dbReference type="SAM" id="Phobius"/>
    </source>
</evidence>
<gene>
    <name evidence="6" type="ORF">SAMN04487911_12613</name>
</gene>
<name>A0A1M6KIB2_9FLAO</name>
<organism evidence="6 7">
    <name type="scientific">Arenibacter nanhaiticus</name>
    <dbReference type="NCBI Taxonomy" id="558155"/>
    <lineage>
        <taxon>Bacteria</taxon>
        <taxon>Pseudomonadati</taxon>
        <taxon>Bacteroidota</taxon>
        <taxon>Flavobacteriia</taxon>
        <taxon>Flavobacteriales</taxon>
        <taxon>Flavobacteriaceae</taxon>
        <taxon>Arenibacter</taxon>
    </lineage>
</organism>
<feature type="transmembrane region" description="Helical" evidence="5">
    <location>
        <begin position="189"/>
        <end position="208"/>
    </location>
</feature>
<dbReference type="InterPro" id="IPR050368">
    <property type="entry name" value="ClC-type_chloride_channel"/>
</dbReference>
<keyword evidence="4 5" id="KW-0472">Membrane</keyword>
<dbReference type="AlphaFoldDB" id="A0A1M6KIB2"/>
<feature type="transmembrane region" description="Helical" evidence="5">
    <location>
        <begin position="152"/>
        <end position="177"/>
    </location>
</feature>
<feature type="transmembrane region" description="Helical" evidence="5">
    <location>
        <begin position="264"/>
        <end position="281"/>
    </location>
</feature>
<feature type="transmembrane region" description="Helical" evidence="5">
    <location>
        <begin position="301"/>
        <end position="319"/>
    </location>
</feature>
<feature type="transmembrane region" description="Helical" evidence="5">
    <location>
        <begin position="350"/>
        <end position="370"/>
    </location>
</feature>